<protein>
    <recommendedName>
        <fullName evidence="1">Ice-binding protein C-terminal domain-containing protein</fullName>
    </recommendedName>
</protein>
<dbReference type="Pfam" id="PF07589">
    <property type="entry name" value="PEP-CTERM"/>
    <property type="match status" value="1"/>
</dbReference>
<evidence type="ECO:0000313" key="2">
    <source>
        <dbReference type="EMBL" id="AWI55673.1"/>
    </source>
</evidence>
<feature type="domain" description="Ice-binding protein C-terminal" evidence="1">
    <location>
        <begin position="108"/>
        <end position="131"/>
    </location>
</feature>
<organism evidence="2 3">
    <name type="scientific">Aquabacterium olei</name>
    <dbReference type="NCBI Taxonomy" id="1296669"/>
    <lineage>
        <taxon>Bacteria</taxon>
        <taxon>Pseudomonadati</taxon>
        <taxon>Pseudomonadota</taxon>
        <taxon>Betaproteobacteria</taxon>
        <taxon>Burkholderiales</taxon>
        <taxon>Aquabacterium</taxon>
    </lineage>
</organism>
<accession>A0A2U8FXC0</accession>
<dbReference type="InterPro" id="IPR013424">
    <property type="entry name" value="Ice-binding_C"/>
</dbReference>
<keyword evidence="3" id="KW-1185">Reference proteome</keyword>
<evidence type="ECO:0000259" key="1">
    <source>
        <dbReference type="Pfam" id="PF07589"/>
    </source>
</evidence>
<proteinExistence type="predicted"/>
<gene>
    <name evidence="2" type="ORF">DEH84_17920</name>
</gene>
<reference evidence="2 3" key="1">
    <citation type="submission" date="2018-05" db="EMBL/GenBank/DDBJ databases">
        <title>complete genome sequence of Aquabacterium olei NBRC 110486.</title>
        <authorList>
            <person name="Tang B."/>
            <person name="Chang J."/>
            <person name="Zhang L."/>
            <person name="Yang H."/>
        </authorList>
    </citation>
    <scope>NUCLEOTIDE SEQUENCE [LARGE SCALE GENOMIC DNA]</scope>
    <source>
        <strain evidence="2 3">NBRC 110486</strain>
        <plasmid evidence="3">Plasmid ptb101</plasmid>
    </source>
</reference>
<dbReference type="Proteomes" id="UP000244892">
    <property type="component" value="Plasmid pTB101"/>
</dbReference>
<geneLocation type="plasmid" evidence="3">
    <name>ptb101</name>
</geneLocation>
<dbReference type="NCBIfam" id="TIGR02595">
    <property type="entry name" value="PEP_CTERM"/>
    <property type="match status" value="1"/>
</dbReference>
<name>A0A2U8FXC0_9BURK</name>
<dbReference type="EMBL" id="CP029211">
    <property type="protein sequence ID" value="AWI55673.1"/>
    <property type="molecule type" value="Genomic_DNA"/>
</dbReference>
<sequence length="134" mass="14432">MTVKAQELIGGLPVDNGSYYAPNGSDAGFFPNMGAFGTKWQANLKWEMGTVFGKKTNLWLLDGEGDELAIANQVDAENKADLLNDKGTFYFDAVNNTLSWTTPTVTAAVPEPETYALALIGMLAVGVARRRAAR</sequence>
<evidence type="ECO:0000313" key="3">
    <source>
        <dbReference type="Proteomes" id="UP000244892"/>
    </source>
</evidence>
<dbReference type="KEGG" id="aon:DEH84_17920"/>
<keyword evidence="2" id="KW-0614">Plasmid</keyword>
<dbReference type="AlphaFoldDB" id="A0A2U8FXC0"/>